<reference evidence="1" key="2">
    <citation type="journal article" date="2020" name="Nat. Commun.">
        <title>Large-scale genome sequencing of mycorrhizal fungi provides insights into the early evolution of symbiotic traits.</title>
        <authorList>
            <person name="Miyauchi S."/>
            <person name="Kiss E."/>
            <person name="Kuo A."/>
            <person name="Drula E."/>
            <person name="Kohler A."/>
            <person name="Sanchez-Garcia M."/>
            <person name="Morin E."/>
            <person name="Andreopoulos B."/>
            <person name="Barry K.W."/>
            <person name="Bonito G."/>
            <person name="Buee M."/>
            <person name="Carver A."/>
            <person name="Chen C."/>
            <person name="Cichocki N."/>
            <person name="Clum A."/>
            <person name="Culley D."/>
            <person name="Crous P.W."/>
            <person name="Fauchery L."/>
            <person name="Girlanda M."/>
            <person name="Hayes R.D."/>
            <person name="Keri Z."/>
            <person name="LaButti K."/>
            <person name="Lipzen A."/>
            <person name="Lombard V."/>
            <person name="Magnuson J."/>
            <person name="Maillard F."/>
            <person name="Murat C."/>
            <person name="Nolan M."/>
            <person name="Ohm R.A."/>
            <person name="Pangilinan J."/>
            <person name="Pereira M.F."/>
            <person name="Perotto S."/>
            <person name="Peter M."/>
            <person name="Pfister S."/>
            <person name="Riley R."/>
            <person name="Sitrit Y."/>
            <person name="Stielow J.B."/>
            <person name="Szollosi G."/>
            <person name="Zifcakova L."/>
            <person name="Stursova M."/>
            <person name="Spatafora J.W."/>
            <person name="Tedersoo L."/>
            <person name="Vaario L.M."/>
            <person name="Yamada A."/>
            <person name="Yan M."/>
            <person name="Wang P."/>
            <person name="Xu J."/>
            <person name="Bruns T."/>
            <person name="Baldrian P."/>
            <person name="Vilgalys R."/>
            <person name="Dunand C."/>
            <person name="Henrissat B."/>
            <person name="Grigoriev I.V."/>
            <person name="Hibbett D."/>
            <person name="Nagy L.G."/>
            <person name="Martin F.M."/>
        </authorList>
    </citation>
    <scope>NUCLEOTIDE SEQUENCE</scope>
    <source>
        <strain evidence="1">P2</strain>
    </source>
</reference>
<comment type="caution">
    <text evidence="1">The sequence shown here is derived from an EMBL/GenBank/DDBJ whole genome shotgun (WGS) entry which is preliminary data.</text>
</comment>
<evidence type="ECO:0000313" key="1">
    <source>
        <dbReference type="EMBL" id="KAF9649417.1"/>
    </source>
</evidence>
<keyword evidence="2" id="KW-1185">Reference proteome</keyword>
<proteinExistence type="predicted"/>
<evidence type="ECO:0000313" key="2">
    <source>
        <dbReference type="Proteomes" id="UP000886501"/>
    </source>
</evidence>
<gene>
    <name evidence="1" type="ORF">BDM02DRAFT_3268743</name>
</gene>
<accession>A0ACB6ZIP2</accession>
<name>A0ACB6ZIP2_THEGA</name>
<sequence length="1367" mass="152381">MSPWYSFSGLKNVKDRLSGNRLEPDGGEVGIRGGRVRPTDPLPHPEPHVRVVVDSGKVDPHSGESENNSVNPDHAQVLRLDKNEQNATRDNKSDWKSTVSSTTKLLLCAVRDPSDVFPPLKSVAGGLCSILENYERAQSNRQEIESEESRRKKLEQKLEGIDQDLTLLAEQGRVAGFLNNARNADKLGDLLEDIRDAMMEYQTSLQQGIYDKSCRLIESADLALLNGMHHTTGAGYLSGNRQGCLGGTRKDVLWQIERWLTDERDQRVFWLNGLAGTGKSTIAQTFAETSFSDGKLGASFFCSRDFEDRSNIQTIFPTLAFQLAYRYPQFRKELFPILRANPEIGQESLCSQLEKVIIGPLRATRIPTLIIIDALDECKDKEPASAILSVLSRYVDQIPGVKFFITGRPEPRIRTGFRLEPLRPITEVLKLHDVERSSVDGDIKLFLETRLNDIAKTRSNCDFTEDWLSSYDIDVLSKKAAGLFIYASTIAKFVASPDQLPTERLTLIISLPQSTVHEGKSGIDLLYLQVLEQAFRDVDLDERELYSRFKLVVGAVLLVFHPLSRKTLSELLKNCGTPSRISNALRSLHSLLLVPKSEVDPIRIFHKSFPDFLTDPGRCKDERFLVDPSVHHIDILFSCLDLMKERLRRNICDLDGCPTLSEVKDLPTRREACIGSALEYACRFWTKHLAKVPGNGPHAERAQEAVDEFFTTRLLFWIEVLSLTGNLNLGVYALHDIDQWYLSVSCKWTNESQRLILSNFDEICHSPAKLYRYVLPFCPSSSWLHEWYTTEFLQEVKVVGGRPDEWGGCSRVVSFDHSPEALAHQKDIVTVGLSSGHIVILDAITGTRRSVLSGHTDSVISLAYSPDGTLLVSGSKDNTVKLWDVQTGGVVKTFHSNVHRVYSVSISPDAITIASGSHNGVICLWDVRTGVCRRTLENALGRKGDPVTCVSFVPTISGCLMSTSADGSVRQWDVEGCGIKRKPFAARYIAFSSDGKRFVSCGRGHPVVRYNDSGIIIVTLPSPGQDFSCCCFSPSNERVAGAADATVYVWDVTHSSPHLIGTFVPHGSKISSLLYSSSLISTSNDKTVRFWQINDSSSDTVSANTQSTALSLAKVTRITLQAEEGIVITIDSVGVAELWDLSTGLRKALPRAIQAGVYMSDARLVDGAFAVIFREDEFPDTWRISQWNIEEGRCLRTIQLHGATHRHCQLRISGDGTRVFEVGEWGLQTWSASTGGSAGWILFDRPYKLSSISVVVDGPVVWIHSGGYPTNLKRWDVKNREPLPINPSDVPPDRHRLAFIQVDNSERQNADATRIEDTVIKKEVFRLPSRFAQPIVSQWDGRYLIAAYRSGELLILDFAHMIPSEDL</sequence>
<protein>
    <submittedName>
        <fullName evidence="1">WD40 repeat-like protein</fullName>
    </submittedName>
</protein>
<reference evidence="1" key="1">
    <citation type="submission" date="2019-10" db="EMBL/GenBank/DDBJ databases">
        <authorList>
            <consortium name="DOE Joint Genome Institute"/>
            <person name="Kuo A."/>
            <person name="Miyauchi S."/>
            <person name="Kiss E."/>
            <person name="Drula E."/>
            <person name="Kohler A."/>
            <person name="Sanchez-Garcia M."/>
            <person name="Andreopoulos B."/>
            <person name="Barry K.W."/>
            <person name="Bonito G."/>
            <person name="Buee M."/>
            <person name="Carver A."/>
            <person name="Chen C."/>
            <person name="Cichocki N."/>
            <person name="Clum A."/>
            <person name="Culley D."/>
            <person name="Crous P.W."/>
            <person name="Fauchery L."/>
            <person name="Girlanda M."/>
            <person name="Hayes R."/>
            <person name="Keri Z."/>
            <person name="Labutti K."/>
            <person name="Lipzen A."/>
            <person name="Lombard V."/>
            <person name="Magnuson J."/>
            <person name="Maillard F."/>
            <person name="Morin E."/>
            <person name="Murat C."/>
            <person name="Nolan M."/>
            <person name="Ohm R."/>
            <person name="Pangilinan J."/>
            <person name="Pereira M."/>
            <person name="Perotto S."/>
            <person name="Peter M."/>
            <person name="Riley R."/>
            <person name="Sitrit Y."/>
            <person name="Stielow B."/>
            <person name="Szollosi G."/>
            <person name="Zifcakova L."/>
            <person name="Stursova M."/>
            <person name="Spatafora J.W."/>
            <person name="Tedersoo L."/>
            <person name="Vaario L.-M."/>
            <person name="Yamada A."/>
            <person name="Yan M."/>
            <person name="Wang P."/>
            <person name="Xu J."/>
            <person name="Bruns T."/>
            <person name="Baldrian P."/>
            <person name="Vilgalys R."/>
            <person name="Henrissat B."/>
            <person name="Grigoriev I.V."/>
            <person name="Hibbett D."/>
            <person name="Nagy L.G."/>
            <person name="Martin F.M."/>
        </authorList>
    </citation>
    <scope>NUCLEOTIDE SEQUENCE</scope>
    <source>
        <strain evidence="1">P2</strain>
    </source>
</reference>
<dbReference type="EMBL" id="MU117998">
    <property type="protein sequence ID" value="KAF9649417.1"/>
    <property type="molecule type" value="Genomic_DNA"/>
</dbReference>
<organism evidence="1 2">
    <name type="scientific">Thelephora ganbajun</name>
    <name type="common">Ganba fungus</name>
    <dbReference type="NCBI Taxonomy" id="370292"/>
    <lineage>
        <taxon>Eukaryota</taxon>
        <taxon>Fungi</taxon>
        <taxon>Dikarya</taxon>
        <taxon>Basidiomycota</taxon>
        <taxon>Agaricomycotina</taxon>
        <taxon>Agaricomycetes</taxon>
        <taxon>Thelephorales</taxon>
        <taxon>Thelephoraceae</taxon>
        <taxon>Thelephora</taxon>
    </lineage>
</organism>
<dbReference type="Proteomes" id="UP000886501">
    <property type="component" value="Unassembled WGS sequence"/>
</dbReference>